<keyword evidence="2" id="KW-1185">Reference proteome</keyword>
<sequence>MAKNESLTGIEGAVASIKNAIVDLSSLEVITFRGNITGIVKDDLEWDKLMTKATAGSGQLKVALATVIDFDSDVRTFIADEAPPQWILDAHNAAVKSGIDSRRAVLDLIGGFLGKK</sequence>
<dbReference type="Proteomes" id="UP000217265">
    <property type="component" value="Chromosome"/>
</dbReference>
<gene>
    <name evidence="1" type="ORF">CMV30_08490</name>
</gene>
<evidence type="ECO:0000313" key="2">
    <source>
        <dbReference type="Proteomes" id="UP000217265"/>
    </source>
</evidence>
<dbReference type="KEGG" id="vbh:CMV30_08490"/>
<accession>A0A290QHZ7</accession>
<protein>
    <submittedName>
        <fullName evidence="1">Uncharacterized protein</fullName>
    </submittedName>
</protein>
<reference evidence="1 2" key="1">
    <citation type="submission" date="2017-09" db="EMBL/GenBank/DDBJ databases">
        <title>Complete genome sequence of Verrucomicrobial strain HZ-65, isolated from freshwater.</title>
        <authorList>
            <person name="Choi A."/>
        </authorList>
    </citation>
    <scope>NUCLEOTIDE SEQUENCE [LARGE SCALE GENOMIC DNA]</scope>
    <source>
        <strain evidence="1 2">HZ-65</strain>
    </source>
</reference>
<dbReference type="RefSeq" id="WP_096055613.1">
    <property type="nucleotide sequence ID" value="NZ_CP023344.1"/>
</dbReference>
<dbReference type="EMBL" id="CP023344">
    <property type="protein sequence ID" value="ATC63981.1"/>
    <property type="molecule type" value="Genomic_DNA"/>
</dbReference>
<evidence type="ECO:0000313" key="1">
    <source>
        <dbReference type="EMBL" id="ATC63981.1"/>
    </source>
</evidence>
<name>A0A290QHZ7_9BACT</name>
<organism evidence="1 2">
    <name type="scientific">Nibricoccus aquaticus</name>
    <dbReference type="NCBI Taxonomy" id="2576891"/>
    <lineage>
        <taxon>Bacteria</taxon>
        <taxon>Pseudomonadati</taxon>
        <taxon>Verrucomicrobiota</taxon>
        <taxon>Opitutia</taxon>
        <taxon>Opitutales</taxon>
        <taxon>Opitutaceae</taxon>
        <taxon>Nibricoccus</taxon>
    </lineage>
</organism>
<dbReference type="AlphaFoldDB" id="A0A290QHZ7"/>
<proteinExistence type="predicted"/>